<dbReference type="InterPro" id="IPR003661">
    <property type="entry name" value="HisK_dim/P_dom"/>
</dbReference>
<comment type="caution">
    <text evidence="11">The sequence shown here is derived from an EMBL/GenBank/DDBJ whole genome shotgun (WGS) entry which is preliminary data.</text>
</comment>
<feature type="transmembrane region" description="Helical" evidence="9">
    <location>
        <begin position="154"/>
        <end position="172"/>
    </location>
</feature>
<keyword evidence="8" id="KW-0902">Two-component regulatory system</keyword>
<dbReference type="Proteomes" id="UP000220192">
    <property type="component" value="Unassembled WGS sequence"/>
</dbReference>
<dbReference type="RefSeq" id="WP_097840580.1">
    <property type="nucleotide sequence ID" value="NZ_NVLX01000004.1"/>
</dbReference>
<keyword evidence="9" id="KW-0812">Transmembrane</keyword>
<keyword evidence="3" id="KW-0597">Phosphoprotein</keyword>
<dbReference type="PANTHER" id="PTHR43065:SF34">
    <property type="entry name" value="SPORULATION KINASE A"/>
    <property type="match status" value="1"/>
</dbReference>
<dbReference type="InterPro" id="IPR036890">
    <property type="entry name" value="HATPase_C_sf"/>
</dbReference>
<reference evidence="11 12" key="1">
    <citation type="submission" date="2017-09" db="EMBL/GenBank/DDBJ databases">
        <title>Large-scale bioinformatics analysis of Bacillus genomes uncovers conserved roles of natural products in bacterial physiology.</title>
        <authorList>
            <consortium name="Agbiome Team Llc"/>
            <person name="Bleich R.M."/>
            <person name="Grubbs K.J."/>
            <person name="Santa Maria K.C."/>
            <person name="Allen S.E."/>
            <person name="Farag S."/>
            <person name="Shank E.A."/>
            <person name="Bowers A."/>
        </authorList>
    </citation>
    <scope>NUCLEOTIDE SEQUENCE [LARGE SCALE GENOMIC DNA]</scope>
    <source>
        <strain evidence="11 12">AFS095574</strain>
    </source>
</reference>
<keyword evidence="6 11" id="KW-0418">Kinase</keyword>
<dbReference type="PRINTS" id="PR00344">
    <property type="entry name" value="BCTRLSENSOR"/>
</dbReference>
<dbReference type="Pfam" id="PF02518">
    <property type="entry name" value="HATPase_c"/>
    <property type="match status" value="1"/>
</dbReference>
<dbReference type="Pfam" id="PF00512">
    <property type="entry name" value="HisKA"/>
    <property type="match status" value="1"/>
</dbReference>
<evidence type="ECO:0000256" key="3">
    <source>
        <dbReference type="ARBA" id="ARBA00022553"/>
    </source>
</evidence>
<keyword evidence="9" id="KW-0472">Membrane</keyword>
<evidence type="ECO:0000256" key="6">
    <source>
        <dbReference type="ARBA" id="ARBA00022777"/>
    </source>
</evidence>
<evidence type="ECO:0000256" key="8">
    <source>
        <dbReference type="ARBA" id="ARBA00023012"/>
    </source>
</evidence>
<dbReference type="SUPFAM" id="SSF47384">
    <property type="entry name" value="Homodimeric domain of signal transducing histidine kinase"/>
    <property type="match status" value="1"/>
</dbReference>
<sequence length="423" mass="48910">MNKFKSLIYEEREALKVFVLLFYIIFFLYDVIHHFVYPVMNINEARIGWPEGGMGIGVYILVIALFPISIYFQKQGYVYFVKYLFLIGYMLIDLINNLMIYLNSDRVFESGNMVEILLILFSPIFVNRKYFYLVSLSVIGKYVFFSLLLQDIKVVIPLVLCVFFFIISHSLLKRFQSYVRTVVEMMSNMKETENLAVIGTMSTTIAHEIRNPLTALKGFTQMQKERNPANTMSYDIMLQEIERINGFVSELMLLGKPKSTNYERCNIQGILLYVVQLMESYAAQYRVRFHLQVDGNLPVINGDDKQLKQVLLNIIKNGVESMLEGGDIHIRAYEKTEGHLCISIEDQGFGIEKEQLEKIGKAFYTTKENGTGLGLMITYKIIEEHQGSIMIQSSMGIGTKVEIFYRQYDVLEENIFQKSVLVV</sequence>
<dbReference type="InterPro" id="IPR005467">
    <property type="entry name" value="His_kinase_dom"/>
</dbReference>
<dbReference type="SMART" id="SM00388">
    <property type="entry name" value="HisKA"/>
    <property type="match status" value="1"/>
</dbReference>
<gene>
    <name evidence="11" type="ORF">CON16_03990</name>
</gene>
<evidence type="ECO:0000256" key="4">
    <source>
        <dbReference type="ARBA" id="ARBA00022679"/>
    </source>
</evidence>
<evidence type="ECO:0000256" key="5">
    <source>
        <dbReference type="ARBA" id="ARBA00022741"/>
    </source>
</evidence>
<evidence type="ECO:0000256" key="2">
    <source>
        <dbReference type="ARBA" id="ARBA00012438"/>
    </source>
</evidence>
<dbReference type="AlphaFoldDB" id="A0A2A7DEK0"/>
<dbReference type="EC" id="2.7.13.3" evidence="2"/>
<dbReference type="InterPro" id="IPR004358">
    <property type="entry name" value="Sig_transdc_His_kin-like_C"/>
</dbReference>
<dbReference type="GO" id="GO:0005524">
    <property type="term" value="F:ATP binding"/>
    <property type="evidence" value="ECO:0007669"/>
    <property type="project" value="UniProtKB-KW"/>
</dbReference>
<dbReference type="GO" id="GO:0000155">
    <property type="term" value="F:phosphorelay sensor kinase activity"/>
    <property type="evidence" value="ECO:0007669"/>
    <property type="project" value="InterPro"/>
</dbReference>
<dbReference type="InterPro" id="IPR036097">
    <property type="entry name" value="HisK_dim/P_sf"/>
</dbReference>
<dbReference type="Pfam" id="PF20971">
    <property type="entry name" value="MASE12"/>
    <property type="match status" value="1"/>
</dbReference>
<keyword evidence="9" id="KW-1133">Transmembrane helix</keyword>
<dbReference type="InterPro" id="IPR003594">
    <property type="entry name" value="HATPase_dom"/>
</dbReference>
<comment type="catalytic activity">
    <reaction evidence="1">
        <text>ATP + protein L-histidine = ADP + protein N-phospho-L-histidine.</text>
        <dbReference type="EC" id="2.7.13.3"/>
    </reaction>
</comment>
<name>A0A2A7DEK0_BACAN</name>
<dbReference type="PROSITE" id="PS50109">
    <property type="entry name" value="HIS_KIN"/>
    <property type="match status" value="1"/>
</dbReference>
<dbReference type="SMART" id="SM00387">
    <property type="entry name" value="HATPase_c"/>
    <property type="match status" value="1"/>
</dbReference>
<evidence type="ECO:0000313" key="12">
    <source>
        <dbReference type="Proteomes" id="UP000220192"/>
    </source>
</evidence>
<accession>A0A2A7DEK0</accession>
<dbReference type="PANTHER" id="PTHR43065">
    <property type="entry name" value="SENSOR HISTIDINE KINASE"/>
    <property type="match status" value="1"/>
</dbReference>
<evidence type="ECO:0000313" key="11">
    <source>
        <dbReference type="EMBL" id="PDZ18403.1"/>
    </source>
</evidence>
<evidence type="ECO:0000256" key="1">
    <source>
        <dbReference type="ARBA" id="ARBA00000085"/>
    </source>
</evidence>
<proteinExistence type="predicted"/>
<protein>
    <recommendedName>
        <fullName evidence="2">histidine kinase</fullName>
        <ecNumber evidence="2">2.7.13.3</ecNumber>
    </recommendedName>
</protein>
<dbReference type="CDD" id="cd00082">
    <property type="entry name" value="HisKA"/>
    <property type="match status" value="1"/>
</dbReference>
<feature type="transmembrane region" description="Helical" evidence="9">
    <location>
        <begin position="79"/>
        <end position="101"/>
    </location>
</feature>
<feature type="domain" description="Histidine kinase" evidence="10">
    <location>
        <begin position="204"/>
        <end position="409"/>
    </location>
</feature>
<dbReference type="Gene3D" id="1.10.287.130">
    <property type="match status" value="1"/>
</dbReference>
<feature type="transmembrane region" description="Helical" evidence="9">
    <location>
        <begin position="20"/>
        <end position="40"/>
    </location>
</feature>
<dbReference type="EMBL" id="NVLX01000004">
    <property type="protein sequence ID" value="PDZ18403.1"/>
    <property type="molecule type" value="Genomic_DNA"/>
</dbReference>
<evidence type="ECO:0000259" key="10">
    <source>
        <dbReference type="PROSITE" id="PS50109"/>
    </source>
</evidence>
<keyword evidence="7" id="KW-0067">ATP-binding</keyword>
<keyword evidence="5" id="KW-0547">Nucleotide-binding</keyword>
<organism evidence="11 12">
    <name type="scientific">Bacillus anthracis</name>
    <name type="common">anthrax bacterium</name>
    <dbReference type="NCBI Taxonomy" id="1392"/>
    <lineage>
        <taxon>Bacteria</taxon>
        <taxon>Bacillati</taxon>
        <taxon>Bacillota</taxon>
        <taxon>Bacilli</taxon>
        <taxon>Bacillales</taxon>
        <taxon>Bacillaceae</taxon>
        <taxon>Bacillus</taxon>
        <taxon>Bacillus cereus group</taxon>
    </lineage>
</organism>
<dbReference type="SUPFAM" id="SSF55874">
    <property type="entry name" value="ATPase domain of HSP90 chaperone/DNA topoisomerase II/histidine kinase"/>
    <property type="match status" value="1"/>
</dbReference>
<dbReference type="InterPro" id="IPR048436">
    <property type="entry name" value="MASE12"/>
</dbReference>
<evidence type="ECO:0000256" key="9">
    <source>
        <dbReference type="SAM" id="Phobius"/>
    </source>
</evidence>
<feature type="transmembrane region" description="Helical" evidence="9">
    <location>
        <begin position="52"/>
        <end position="72"/>
    </location>
</feature>
<keyword evidence="4" id="KW-0808">Transferase</keyword>
<evidence type="ECO:0000256" key="7">
    <source>
        <dbReference type="ARBA" id="ARBA00022840"/>
    </source>
</evidence>
<dbReference type="Gene3D" id="3.30.565.10">
    <property type="entry name" value="Histidine kinase-like ATPase, C-terminal domain"/>
    <property type="match status" value="1"/>
</dbReference>